<feature type="compositionally biased region" description="Basic and acidic residues" evidence="1">
    <location>
        <begin position="155"/>
        <end position="164"/>
    </location>
</feature>
<evidence type="ECO:0000256" key="1">
    <source>
        <dbReference type="SAM" id="MobiDB-lite"/>
    </source>
</evidence>
<accession>F8MHU5</accession>
<sequence length="381" mass="42955">MATPNYTPEQISALRALRDRLRSAQYTWEVRQLLKNTASATGIKQLQLVQWQDGDNNRKNLLHFLVDERLEKVAIILIEVFWNRKEEDQRQLMHIITYPKCYIDSPEGSGDYTVERLAEGRNCEQLVDIISRFRELCPQDTGEEDEDEEEETEEERATTIERMRRLQRLSTPIPRTPSPSNGSLPTVPLEPANFSPLHVFTTTKKKKKKTPLHPPRAARPVSSSPRSTPPLARGGTPVEITIWSSPPPLSPSPAAATQTPTLLRGSSGAHDDQPQPSTPPPFIPSTPPPAPGARDTPLWYPPSDHSEHSEHSEPEPEPERDEQRVREGQRIQRHSPLPPPGSSVPVLPERTPEPVTPVQDLRSVDELKPGYWGVNMYAEEE</sequence>
<dbReference type="GeneID" id="20831916"/>
<dbReference type="RefSeq" id="XP_009849159.1">
    <property type="nucleotide sequence ID" value="XM_009850857.1"/>
</dbReference>
<feature type="compositionally biased region" description="Acidic residues" evidence="1">
    <location>
        <begin position="141"/>
        <end position="154"/>
    </location>
</feature>
<evidence type="ECO:0000313" key="3">
    <source>
        <dbReference type="Proteomes" id="UP000008065"/>
    </source>
</evidence>
<dbReference type="VEuPathDB" id="FungiDB:NEUTE1DRAFT_99055"/>
<proteinExistence type="predicted"/>
<feature type="region of interest" description="Disordered" evidence="1">
    <location>
        <begin position="202"/>
        <end position="362"/>
    </location>
</feature>
<keyword evidence="3" id="KW-1185">Reference proteome</keyword>
<dbReference type="EMBL" id="GL891303">
    <property type="protein sequence ID" value="EGO58854.1"/>
    <property type="molecule type" value="Genomic_DNA"/>
</dbReference>
<reference evidence="3" key="1">
    <citation type="journal article" date="2011" name="Genetics">
        <title>Massive changes in genome architecture accompany the transition to self-fertility in the filamentous fungus Neurospora tetrasperma.</title>
        <authorList>
            <person name="Ellison C.E."/>
            <person name="Stajich J.E."/>
            <person name="Jacobson D.J."/>
            <person name="Natvig D.O."/>
            <person name="Lapidus A."/>
            <person name="Foster B."/>
            <person name="Aerts A."/>
            <person name="Riley R."/>
            <person name="Lindquist E.A."/>
            <person name="Grigoriev I.V."/>
            <person name="Taylor J.W."/>
        </authorList>
    </citation>
    <scope>NUCLEOTIDE SEQUENCE [LARGE SCALE GENOMIC DNA]</scope>
    <source>
        <strain evidence="3">FGSC 2508 / P0657</strain>
    </source>
</reference>
<dbReference type="OrthoDB" id="4588171at2759"/>
<dbReference type="KEGG" id="nte:NEUTE1DRAFT99055"/>
<gene>
    <name evidence="2" type="ORF">NEUTE1DRAFT_99055</name>
</gene>
<organism evidence="2 3">
    <name type="scientific">Neurospora tetrasperma (strain FGSC 2508 / ATCC MYA-4615 / P0657)</name>
    <dbReference type="NCBI Taxonomy" id="510951"/>
    <lineage>
        <taxon>Eukaryota</taxon>
        <taxon>Fungi</taxon>
        <taxon>Dikarya</taxon>
        <taxon>Ascomycota</taxon>
        <taxon>Pezizomycotina</taxon>
        <taxon>Sordariomycetes</taxon>
        <taxon>Sordariomycetidae</taxon>
        <taxon>Sordariales</taxon>
        <taxon>Sordariaceae</taxon>
        <taxon>Neurospora</taxon>
    </lineage>
</organism>
<feature type="compositionally biased region" description="Low complexity" evidence="1">
    <location>
        <begin position="218"/>
        <end position="230"/>
    </location>
</feature>
<dbReference type="AlphaFoldDB" id="F8MHU5"/>
<dbReference type="HOGENOM" id="CLU_733828_0_0_1"/>
<feature type="compositionally biased region" description="Pro residues" evidence="1">
    <location>
        <begin position="276"/>
        <end position="291"/>
    </location>
</feature>
<feature type="compositionally biased region" description="Basic and acidic residues" evidence="1">
    <location>
        <begin position="321"/>
        <end position="330"/>
    </location>
</feature>
<evidence type="ECO:0000313" key="2">
    <source>
        <dbReference type="EMBL" id="EGO58854.1"/>
    </source>
</evidence>
<name>F8MHU5_NEUT8</name>
<feature type="compositionally biased region" description="Low complexity" evidence="1">
    <location>
        <begin position="252"/>
        <end position="263"/>
    </location>
</feature>
<feature type="compositionally biased region" description="Basic and acidic residues" evidence="1">
    <location>
        <begin position="304"/>
        <end position="314"/>
    </location>
</feature>
<dbReference type="Proteomes" id="UP000008065">
    <property type="component" value="Unassembled WGS sequence"/>
</dbReference>
<protein>
    <submittedName>
        <fullName evidence="2">Uncharacterized protein</fullName>
    </submittedName>
</protein>
<feature type="region of interest" description="Disordered" evidence="1">
    <location>
        <begin position="138"/>
        <end position="190"/>
    </location>
</feature>